<gene>
    <name evidence="2" type="ORF">U0070_025462</name>
</gene>
<evidence type="ECO:0000313" key="3">
    <source>
        <dbReference type="Proteomes" id="UP001488838"/>
    </source>
</evidence>
<comment type="caution">
    <text evidence="2">The sequence shown here is derived from an EMBL/GenBank/DDBJ whole genome shotgun (WGS) entry which is preliminary data.</text>
</comment>
<protein>
    <submittedName>
        <fullName evidence="2">Uncharacterized protein</fullName>
    </submittedName>
</protein>
<feature type="region of interest" description="Disordered" evidence="1">
    <location>
        <begin position="22"/>
        <end position="106"/>
    </location>
</feature>
<name>A0AAW0HL47_MYOGA</name>
<reference evidence="2 3" key="1">
    <citation type="journal article" date="2023" name="bioRxiv">
        <title>Conserved and derived expression patterns and positive selection on dental genes reveal complex evolutionary context of ever-growing rodent molars.</title>
        <authorList>
            <person name="Calamari Z.T."/>
            <person name="Song A."/>
            <person name="Cohen E."/>
            <person name="Akter M."/>
            <person name="Roy R.D."/>
            <person name="Hallikas O."/>
            <person name="Christensen M.M."/>
            <person name="Li P."/>
            <person name="Marangoni P."/>
            <person name="Jernvall J."/>
            <person name="Klein O.D."/>
        </authorList>
    </citation>
    <scope>NUCLEOTIDE SEQUENCE [LARGE SCALE GENOMIC DNA]</scope>
    <source>
        <strain evidence="2">V071</strain>
    </source>
</reference>
<proteinExistence type="predicted"/>
<dbReference type="AlphaFoldDB" id="A0AAW0HL47"/>
<feature type="compositionally biased region" description="Polar residues" evidence="1">
    <location>
        <begin position="83"/>
        <end position="98"/>
    </location>
</feature>
<keyword evidence="3" id="KW-1185">Reference proteome</keyword>
<evidence type="ECO:0000313" key="2">
    <source>
        <dbReference type="EMBL" id="KAK7802250.1"/>
    </source>
</evidence>
<dbReference type="Proteomes" id="UP001488838">
    <property type="component" value="Unassembled WGS sequence"/>
</dbReference>
<accession>A0AAW0HL47</accession>
<dbReference type="EMBL" id="JBBHLL010000471">
    <property type="protein sequence ID" value="KAK7802250.1"/>
    <property type="molecule type" value="Genomic_DNA"/>
</dbReference>
<organism evidence="2 3">
    <name type="scientific">Myodes glareolus</name>
    <name type="common">Bank vole</name>
    <name type="synonym">Clethrionomys glareolus</name>
    <dbReference type="NCBI Taxonomy" id="447135"/>
    <lineage>
        <taxon>Eukaryota</taxon>
        <taxon>Metazoa</taxon>
        <taxon>Chordata</taxon>
        <taxon>Craniata</taxon>
        <taxon>Vertebrata</taxon>
        <taxon>Euteleostomi</taxon>
        <taxon>Mammalia</taxon>
        <taxon>Eutheria</taxon>
        <taxon>Euarchontoglires</taxon>
        <taxon>Glires</taxon>
        <taxon>Rodentia</taxon>
        <taxon>Myomorpha</taxon>
        <taxon>Muroidea</taxon>
        <taxon>Cricetidae</taxon>
        <taxon>Arvicolinae</taxon>
        <taxon>Myodes</taxon>
    </lineage>
</organism>
<evidence type="ECO:0000256" key="1">
    <source>
        <dbReference type="SAM" id="MobiDB-lite"/>
    </source>
</evidence>
<sequence length="106" mass="11108">MHYIQHPYPTIQSLGSIRALVSAPIPPPSENQAAQTRGTKVGSPEHLGLPPQMNAKGHALKAGNQSHGCLSSPARSFPAEPSSGLQAQDSPDPTTLLQKGSRVAPR</sequence>